<organism evidence="1 2">
    <name type="scientific">Candidatus Wallbacteria bacterium HGW-Wallbacteria-1</name>
    <dbReference type="NCBI Taxonomy" id="2013854"/>
    <lineage>
        <taxon>Bacteria</taxon>
        <taxon>Candidatus Walliibacteriota</taxon>
    </lineage>
</organism>
<dbReference type="EMBL" id="PGXC01000076">
    <property type="protein sequence ID" value="PKK87991.1"/>
    <property type="molecule type" value="Genomic_DNA"/>
</dbReference>
<name>A0A2N1PI17_9BACT</name>
<dbReference type="AlphaFoldDB" id="A0A2N1PI17"/>
<protein>
    <submittedName>
        <fullName evidence="1">Uncharacterized protein</fullName>
    </submittedName>
</protein>
<accession>A0A2N1PI17</accession>
<gene>
    <name evidence="1" type="ORF">CVV64_20665</name>
</gene>
<reference evidence="1 2" key="1">
    <citation type="journal article" date="2017" name="ISME J.">
        <title>Potential for microbial H2 and metal transformations associated with novel bacteria and archaea in deep terrestrial subsurface sediments.</title>
        <authorList>
            <person name="Hernsdorf A.W."/>
            <person name="Amano Y."/>
            <person name="Miyakawa K."/>
            <person name="Ise K."/>
            <person name="Suzuki Y."/>
            <person name="Anantharaman K."/>
            <person name="Probst A."/>
            <person name="Burstein D."/>
            <person name="Thomas B.C."/>
            <person name="Banfield J.F."/>
        </authorList>
    </citation>
    <scope>NUCLEOTIDE SEQUENCE [LARGE SCALE GENOMIC DNA]</scope>
    <source>
        <strain evidence="1">HGW-Wallbacteria-1</strain>
    </source>
</reference>
<sequence>MDASRQFKALYYMHNVLEICRTSAMGIYQLIMEIYIEDEQRIVLKSFFSKTQWKDAEACL</sequence>
<evidence type="ECO:0000313" key="1">
    <source>
        <dbReference type="EMBL" id="PKK87991.1"/>
    </source>
</evidence>
<proteinExistence type="predicted"/>
<dbReference type="Proteomes" id="UP000233256">
    <property type="component" value="Unassembled WGS sequence"/>
</dbReference>
<evidence type="ECO:0000313" key="2">
    <source>
        <dbReference type="Proteomes" id="UP000233256"/>
    </source>
</evidence>
<comment type="caution">
    <text evidence="1">The sequence shown here is derived from an EMBL/GenBank/DDBJ whole genome shotgun (WGS) entry which is preliminary data.</text>
</comment>